<dbReference type="SUPFAM" id="SSF47979">
    <property type="entry name" value="Iron-dependent repressor protein, dimerization domain"/>
    <property type="match status" value="1"/>
</dbReference>
<dbReference type="PANTHER" id="PTHR33238:SF10">
    <property type="entry name" value="IRON-DEPENDENT REPRESSOR IDER"/>
    <property type="match status" value="1"/>
</dbReference>
<evidence type="ECO:0000259" key="8">
    <source>
        <dbReference type="PROSITE" id="PS50944"/>
    </source>
</evidence>
<evidence type="ECO:0000256" key="1">
    <source>
        <dbReference type="ARBA" id="ARBA00004496"/>
    </source>
</evidence>
<evidence type="ECO:0000256" key="6">
    <source>
        <dbReference type="ARBA" id="ARBA00023125"/>
    </source>
</evidence>
<dbReference type="Pfam" id="PF02742">
    <property type="entry name" value="Fe_dep_repr_C"/>
    <property type="match status" value="1"/>
</dbReference>
<dbReference type="InterPro" id="IPR022689">
    <property type="entry name" value="Iron_dep_repressor"/>
</dbReference>
<name>A0ABN3VDG1_9PSEU</name>
<dbReference type="SMART" id="SM00529">
    <property type="entry name" value="HTH_DTXR"/>
    <property type="match status" value="1"/>
</dbReference>
<reference evidence="9 10" key="1">
    <citation type="journal article" date="2019" name="Int. J. Syst. Evol. Microbiol.">
        <title>The Global Catalogue of Microorganisms (GCM) 10K type strain sequencing project: providing services to taxonomists for standard genome sequencing and annotation.</title>
        <authorList>
            <consortium name="The Broad Institute Genomics Platform"/>
            <consortium name="The Broad Institute Genome Sequencing Center for Infectious Disease"/>
            <person name="Wu L."/>
            <person name="Ma J."/>
        </authorList>
    </citation>
    <scope>NUCLEOTIDE SEQUENCE [LARGE SCALE GENOMIC DNA]</scope>
    <source>
        <strain evidence="9 10">JCM 9383</strain>
    </source>
</reference>
<dbReference type="InterPro" id="IPR050536">
    <property type="entry name" value="DtxR_MntR_Metal-Reg"/>
</dbReference>
<comment type="similarity">
    <text evidence="2">Belongs to the DtxR/MntR family.</text>
</comment>
<dbReference type="InterPro" id="IPR038157">
    <property type="entry name" value="FeoA_core_dom"/>
</dbReference>
<dbReference type="InterPro" id="IPR008988">
    <property type="entry name" value="Transcriptional_repressor_C"/>
</dbReference>
<dbReference type="PANTHER" id="PTHR33238">
    <property type="entry name" value="IRON (METAL) DEPENDENT REPRESSOR, DTXR FAMILY"/>
    <property type="match status" value="1"/>
</dbReference>
<evidence type="ECO:0000256" key="2">
    <source>
        <dbReference type="ARBA" id="ARBA00007871"/>
    </source>
</evidence>
<keyword evidence="10" id="KW-1185">Reference proteome</keyword>
<gene>
    <name evidence="9" type="ORF">GCM10010470_20350</name>
</gene>
<dbReference type="SUPFAM" id="SSF50037">
    <property type="entry name" value="C-terminal domain of transcriptional repressors"/>
    <property type="match status" value="1"/>
</dbReference>
<dbReference type="RefSeq" id="WP_344679305.1">
    <property type="nucleotide sequence ID" value="NZ_BAAAUX010000011.1"/>
</dbReference>
<evidence type="ECO:0000256" key="7">
    <source>
        <dbReference type="ARBA" id="ARBA00023163"/>
    </source>
</evidence>
<evidence type="ECO:0000256" key="4">
    <source>
        <dbReference type="ARBA" id="ARBA00023004"/>
    </source>
</evidence>
<keyword evidence="4" id="KW-0408">Iron</keyword>
<organism evidence="9 10">
    <name type="scientific">Saccharopolyspora taberi</name>
    <dbReference type="NCBI Taxonomy" id="60895"/>
    <lineage>
        <taxon>Bacteria</taxon>
        <taxon>Bacillati</taxon>
        <taxon>Actinomycetota</taxon>
        <taxon>Actinomycetes</taxon>
        <taxon>Pseudonocardiales</taxon>
        <taxon>Pseudonocardiaceae</taxon>
        <taxon>Saccharopolyspora</taxon>
    </lineage>
</organism>
<dbReference type="Gene3D" id="2.30.30.90">
    <property type="match status" value="1"/>
</dbReference>
<comment type="caution">
    <text evidence="9">The sequence shown here is derived from an EMBL/GenBank/DDBJ whole genome shotgun (WGS) entry which is preliminary data.</text>
</comment>
<evidence type="ECO:0000313" key="10">
    <source>
        <dbReference type="Proteomes" id="UP001500979"/>
    </source>
</evidence>
<dbReference type="Pfam" id="PF01325">
    <property type="entry name" value="Fe_dep_repress"/>
    <property type="match status" value="1"/>
</dbReference>
<dbReference type="EMBL" id="BAAAUX010000011">
    <property type="protein sequence ID" value="GAA2786048.1"/>
    <property type="molecule type" value="Genomic_DNA"/>
</dbReference>
<keyword evidence="7" id="KW-0804">Transcription</keyword>
<protein>
    <submittedName>
        <fullName evidence="9">Metal-dependent transcriptional regulator</fullName>
    </submittedName>
</protein>
<dbReference type="InterPro" id="IPR036421">
    <property type="entry name" value="Fe_dep_repressor_sf"/>
</dbReference>
<evidence type="ECO:0000256" key="3">
    <source>
        <dbReference type="ARBA" id="ARBA00011738"/>
    </source>
</evidence>
<comment type="subunit">
    <text evidence="3">Homodimer.</text>
</comment>
<proteinExistence type="inferred from homology"/>
<evidence type="ECO:0000256" key="5">
    <source>
        <dbReference type="ARBA" id="ARBA00023015"/>
    </source>
</evidence>
<accession>A0ABN3VDG1</accession>
<comment type="subcellular location">
    <subcellularLocation>
        <location evidence="1">Cytoplasm</location>
    </subcellularLocation>
</comment>
<keyword evidence="5" id="KW-0805">Transcription regulation</keyword>
<dbReference type="SUPFAM" id="SSF46785">
    <property type="entry name" value="Winged helix' DNA-binding domain"/>
    <property type="match status" value="1"/>
</dbReference>
<keyword evidence="6" id="KW-0238">DNA-binding</keyword>
<dbReference type="InterPro" id="IPR036388">
    <property type="entry name" value="WH-like_DNA-bd_sf"/>
</dbReference>
<dbReference type="InterPro" id="IPR022687">
    <property type="entry name" value="HTH_DTXR"/>
</dbReference>
<dbReference type="Gene3D" id="1.10.60.10">
    <property type="entry name" value="Iron dependent repressor, metal binding and dimerisation domain"/>
    <property type="match status" value="1"/>
</dbReference>
<dbReference type="PROSITE" id="PS50944">
    <property type="entry name" value="HTH_DTXR"/>
    <property type="match status" value="1"/>
</dbReference>
<sequence length="249" mass="26932">MTAEGLIDTTEMYLKALFELAEDGVVPLRARIVERLGHRAPTVSGTVARMEREGLVRVRDDRRIELTGAGFRQAVRVTRKHRLLEAFLHQVVELEWDQVHVEACRWEHVVSDRVEQRIFELCGRPRTCPHGNPVPGLEELSAGAGPADVPEAFPVAEAVTTGRTSVVVSRVSERVQEDVAFLRSLHEIGALPGARVELTVLPGAGIALDSGGGTVELTPRQAETLMVAEDAACSPADGGTRPRVIGAAS</sequence>
<dbReference type="InterPro" id="IPR001367">
    <property type="entry name" value="Fe_dep_repressor"/>
</dbReference>
<feature type="domain" description="HTH dtxR-type" evidence="8">
    <location>
        <begin position="1"/>
        <end position="67"/>
    </location>
</feature>
<dbReference type="InterPro" id="IPR036390">
    <property type="entry name" value="WH_DNA-bd_sf"/>
</dbReference>
<dbReference type="Gene3D" id="1.10.10.10">
    <property type="entry name" value="Winged helix-like DNA-binding domain superfamily/Winged helix DNA-binding domain"/>
    <property type="match status" value="1"/>
</dbReference>
<dbReference type="Proteomes" id="UP001500979">
    <property type="component" value="Unassembled WGS sequence"/>
</dbReference>
<evidence type="ECO:0000313" key="9">
    <source>
        <dbReference type="EMBL" id="GAA2786048.1"/>
    </source>
</evidence>